<organism evidence="2 3">
    <name type="scientific">Kutzneria albida DSM 43870</name>
    <dbReference type="NCBI Taxonomy" id="1449976"/>
    <lineage>
        <taxon>Bacteria</taxon>
        <taxon>Bacillati</taxon>
        <taxon>Actinomycetota</taxon>
        <taxon>Actinomycetes</taxon>
        <taxon>Pseudonocardiales</taxon>
        <taxon>Pseudonocardiaceae</taxon>
        <taxon>Kutzneria</taxon>
    </lineage>
</organism>
<dbReference type="PANTHER" id="PTHR32015:SF1">
    <property type="entry name" value="LIPASE"/>
    <property type="match status" value="1"/>
</dbReference>
<gene>
    <name evidence="2" type="ORF">KALB_4264</name>
</gene>
<keyword evidence="1" id="KW-0732">Signal</keyword>
<feature type="chain" id="PRO_5004873018" evidence="1">
    <location>
        <begin position="24"/>
        <end position="304"/>
    </location>
</feature>
<name>W5WAU8_9PSEU</name>
<dbReference type="AlphaFoldDB" id="W5WAU8"/>
<dbReference type="Pfam" id="PF01674">
    <property type="entry name" value="Lipase_2"/>
    <property type="match status" value="1"/>
</dbReference>
<dbReference type="GO" id="GO:0016298">
    <property type="term" value="F:lipase activity"/>
    <property type="evidence" value="ECO:0007669"/>
    <property type="project" value="TreeGrafter"/>
</dbReference>
<dbReference type="PANTHER" id="PTHR32015">
    <property type="entry name" value="FASTING INDUCED LIPASE"/>
    <property type="match status" value="1"/>
</dbReference>
<dbReference type="GO" id="GO:0016042">
    <property type="term" value="P:lipid catabolic process"/>
    <property type="evidence" value="ECO:0007669"/>
    <property type="project" value="InterPro"/>
</dbReference>
<evidence type="ECO:0000256" key="1">
    <source>
        <dbReference type="SAM" id="SignalP"/>
    </source>
</evidence>
<dbReference type="Proteomes" id="UP000019225">
    <property type="component" value="Chromosome"/>
</dbReference>
<keyword evidence="3" id="KW-1185">Reference proteome</keyword>
<dbReference type="EMBL" id="CP007155">
    <property type="protein sequence ID" value="AHH97626.1"/>
    <property type="molecule type" value="Genomic_DNA"/>
</dbReference>
<dbReference type="STRING" id="1449976.KALB_4264"/>
<protein>
    <submittedName>
        <fullName evidence="2">Uncharacterized protein</fullName>
    </submittedName>
</protein>
<dbReference type="KEGG" id="kal:KALB_4264"/>
<dbReference type="Gene3D" id="3.40.50.1820">
    <property type="entry name" value="alpha/beta hydrolase"/>
    <property type="match status" value="1"/>
</dbReference>
<sequence>MRGLICLASALALVLLTGSPAGALPITWGLGAGLAAGIADWNGNPAGANDWTCRPSAAHPRPVVLVPSTFTSIAMDYSALSPYLRNQGYCVYSLNYGQRPYVWPGLVGLAATTESVNELSSFVDKVIASSGSSTVDLVGHSQGGIMVRYYTQVLGGAAKVRTVVTLGSPYRLDAGFNYASLLYRGVHLLPGADQVLAQLAKVTLPGLVGLTDSRFWAALNAGGGISPGTDYLSLGSRTDQIPPELLRYPEAPNTATRFVQDTCPLDAIGHFGLPHDPNVAALVANGLDPAHAQPVRCQVVAPSA</sequence>
<dbReference type="InterPro" id="IPR029058">
    <property type="entry name" value="AB_hydrolase_fold"/>
</dbReference>
<accession>W5WAU8</accession>
<feature type="signal peptide" evidence="1">
    <location>
        <begin position="1"/>
        <end position="23"/>
    </location>
</feature>
<reference evidence="2 3" key="1">
    <citation type="journal article" date="2014" name="BMC Genomics">
        <title>Complete genome sequence of producer of the glycopeptide antibiotic Aculeximycin Kutzneria albida DSM 43870T, a representative of minor genus of Pseudonocardiaceae.</title>
        <authorList>
            <person name="Rebets Y."/>
            <person name="Tokovenko B."/>
            <person name="Lushchyk I."/>
            <person name="Ruckert C."/>
            <person name="Zaburannyi N."/>
            <person name="Bechthold A."/>
            <person name="Kalinowski J."/>
            <person name="Luzhetskyy A."/>
        </authorList>
    </citation>
    <scope>NUCLEOTIDE SEQUENCE [LARGE SCALE GENOMIC DNA]</scope>
    <source>
        <strain evidence="2">DSM 43870</strain>
    </source>
</reference>
<dbReference type="InterPro" id="IPR002918">
    <property type="entry name" value="Lipase_EstA/Esterase_EstB"/>
</dbReference>
<dbReference type="SUPFAM" id="SSF53474">
    <property type="entry name" value="alpha/beta-Hydrolases"/>
    <property type="match status" value="1"/>
</dbReference>
<dbReference type="RefSeq" id="WP_025357692.1">
    <property type="nucleotide sequence ID" value="NZ_CP007155.1"/>
</dbReference>
<dbReference type="OrthoDB" id="8871309at2"/>
<proteinExistence type="predicted"/>
<dbReference type="eggNOG" id="COG1075">
    <property type="taxonomic scope" value="Bacteria"/>
</dbReference>
<evidence type="ECO:0000313" key="3">
    <source>
        <dbReference type="Proteomes" id="UP000019225"/>
    </source>
</evidence>
<evidence type="ECO:0000313" key="2">
    <source>
        <dbReference type="EMBL" id="AHH97626.1"/>
    </source>
</evidence>
<dbReference type="HOGENOM" id="CLU_029537_1_2_11"/>